<dbReference type="Proteomes" id="UP000267029">
    <property type="component" value="Unassembled WGS sequence"/>
</dbReference>
<organism evidence="2 3">
    <name type="scientific">Mesocestoides corti</name>
    <name type="common">Flatworm</name>
    <dbReference type="NCBI Taxonomy" id="53468"/>
    <lineage>
        <taxon>Eukaryota</taxon>
        <taxon>Metazoa</taxon>
        <taxon>Spiralia</taxon>
        <taxon>Lophotrochozoa</taxon>
        <taxon>Platyhelminthes</taxon>
        <taxon>Cestoda</taxon>
        <taxon>Eucestoda</taxon>
        <taxon>Cyclophyllidea</taxon>
        <taxon>Mesocestoididae</taxon>
        <taxon>Mesocestoides</taxon>
    </lineage>
</organism>
<evidence type="ECO:0000313" key="3">
    <source>
        <dbReference type="Proteomes" id="UP000267029"/>
    </source>
</evidence>
<proteinExistence type="predicted"/>
<evidence type="ECO:0000256" key="1">
    <source>
        <dbReference type="SAM" id="MobiDB-lite"/>
    </source>
</evidence>
<reference evidence="2 3" key="1">
    <citation type="submission" date="2018-10" db="EMBL/GenBank/DDBJ databases">
        <authorList>
            <consortium name="Pathogen Informatics"/>
        </authorList>
    </citation>
    <scope>NUCLEOTIDE SEQUENCE [LARGE SCALE GENOMIC DNA]</scope>
</reference>
<evidence type="ECO:0000313" key="2">
    <source>
        <dbReference type="EMBL" id="VDD74354.1"/>
    </source>
</evidence>
<keyword evidence="3" id="KW-1185">Reference proteome</keyword>
<sequence>MHRPRQWGKRSQAERYLSWSPFAACQRKKKGKEEDVVGAEVHESQSKRYPATTYDDDDDIRQRVRCPVNGGRRIMVNAIARAVGTYSTMTLLSTAQRSLPPTGRVFADFQSRASPALTDSPLLHLLLFPMCLTSSLERTHSLVNFFIERLMERTVFLPPTRKNSGYDGGGGGGSNGEGA</sequence>
<name>A0A158QS59_MESCO</name>
<protein>
    <submittedName>
        <fullName evidence="2">Uncharacterized protein</fullName>
    </submittedName>
</protein>
<accession>A0A158QS59</accession>
<dbReference type="EMBL" id="UXSR01000029">
    <property type="protein sequence ID" value="VDD74354.1"/>
    <property type="molecule type" value="Genomic_DNA"/>
</dbReference>
<dbReference type="AlphaFoldDB" id="A0A158QS59"/>
<feature type="compositionally biased region" description="Basic and acidic residues" evidence="1">
    <location>
        <begin position="31"/>
        <end position="46"/>
    </location>
</feature>
<gene>
    <name evidence="2" type="ORF">MCOS_LOCUS357</name>
</gene>
<feature type="region of interest" description="Disordered" evidence="1">
    <location>
        <begin position="28"/>
        <end position="54"/>
    </location>
</feature>